<organism evidence="2 3">
    <name type="scientific">Schizopora paradoxa</name>
    <dbReference type="NCBI Taxonomy" id="27342"/>
    <lineage>
        <taxon>Eukaryota</taxon>
        <taxon>Fungi</taxon>
        <taxon>Dikarya</taxon>
        <taxon>Basidiomycota</taxon>
        <taxon>Agaricomycotina</taxon>
        <taxon>Agaricomycetes</taxon>
        <taxon>Hymenochaetales</taxon>
        <taxon>Schizoporaceae</taxon>
        <taxon>Schizopora</taxon>
    </lineage>
</organism>
<evidence type="ECO:0000259" key="1">
    <source>
        <dbReference type="Pfam" id="PF10650"/>
    </source>
</evidence>
<dbReference type="Proteomes" id="UP000053477">
    <property type="component" value="Unassembled WGS sequence"/>
</dbReference>
<reference evidence="2 3" key="1">
    <citation type="submission" date="2015-04" db="EMBL/GenBank/DDBJ databases">
        <title>Complete genome sequence of Schizopora paradoxa KUC8140, a cosmopolitan wood degrader in East Asia.</title>
        <authorList>
            <consortium name="DOE Joint Genome Institute"/>
            <person name="Min B."/>
            <person name="Park H."/>
            <person name="Jang Y."/>
            <person name="Kim J.-J."/>
            <person name="Kim K.H."/>
            <person name="Pangilinan J."/>
            <person name="Lipzen A."/>
            <person name="Riley R."/>
            <person name="Grigoriev I.V."/>
            <person name="Spatafora J.W."/>
            <person name="Choi I.-G."/>
        </authorList>
    </citation>
    <scope>NUCLEOTIDE SEQUENCE [LARGE SCALE GENOMIC DNA]</scope>
    <source>
        <strain evidence="2 3">KUC8140</strain>
    </source>
</reference>
<proteinExistence type="predicted"/>
<evidence type="ECO:0000313" key="3">
    <source>
        <dbReference type="Proteomes" id="UP000053477"/>
    </source>
</evidence>
<sequence>MIISTPNLRPLRDQVMQRRVGRAREQRLCRFEVGGGSCHDKTCDDLHVGDFEPSDKDIALYLLDSTGGALRLFNEGEIVSQLAQARQRLEPSQGNLEEVVADALSSLAGKTHQLVQS</sequence>
<protein>
    <recommendedName>
        <fullName evidence="1">Putative zinc-finger domain-containing protein</fullName>
    </recommendedName>
</protein>
<name>A0A0H2RA95_9AGAM</name>
<dbReference type="Pfam" id="PF10650">
    <property type="entry name" value="zf-C3H1"/>
    <property type="match status" value="1"/>
</dbReference>
<evidence type="ECO:0000313" key="2">
    <source>
        <dbReference type="EMBL" id="KLO08327.1"/>
    </source>
</evidence>
<dbReference type="InterPro" id="IPR019607">
    <property type="entry name" value="Putative_zinc-finger_domain"/>
</dbReference>
<dbReference type="AlphaFoldDB" id="A0A0H2RA95"/>
<dbReference type="EMBL" id="KQ086096">
    <property type="protein sequence ID" value="KLO08327.1"/>
    <property type="molecule type" value="Genomic_DNA"/>
</dbReference>
<accession>A0A0H2RA95</accession>
<gene>
    <name evidence="2" type="ORF">SCHPADRAFT_613629</name>
</gene>
<keyword evidence="3" id="KW-1185">Reference proteome</keyword>
<feature type="domain" description="Putative zinc-finger" evidence="1">
    <location>
        <begin position="28"/>
        <end position="48"/>
    </location>
</feature>
<dbReference type="InParanoid" id="A0A0H2RA95"/>